<dbReference type="InterPro" id="IPR012349">
    <property type="entry name" value="Split_barrel_FMN-bd"/>
</dbReference>
<name>A0ABX7TDS1_9GAMM</name>
<dbReference type="InterPro" id="IPR011576">
    <property type="entry name" value="Pyridox_Oxase_N"/>
</dbReference>
<keyword evidence="3" id="KW-1185">Reference proteome</keyword>
<evidence type="ECO:0000313" key="3">
    <source>
        <dbReference type="Proteomes" id="UP000663954"/>
    </source>
</evidence>
<feature type="domain" description="Pyridoxamine 5'-phosphate oxidase N-terminal" evidence="1">
    <location>
        <begin position="25"/>
        <end position="139"/>
    </location>
</feature>
<accession>A0ABX7TDS1</accession>
<dbReference type="EMBL" id="CP071770">
    <property type="protein sequence ID" value="QTD61358.1"/>
    <property type="molecule type" value="Genomic_DNA"/>
</dbReference>
<evidence type="ECO:0000313" key="2">
    <source>
        <dbReference type="EMBL" id="QTD61358.1"/>
    </source>
</evidence>
<proteinExistence type="predicted"/>
<sequence>MNLDLSEWSLVKNVFSKAQKANMHVNIASVSIEGIPNITPIGTVFLNDDGTGFLFDSFSKLLAENLQTNNNICISAVNSSKLFWLSSFIQGQFSSYPGVRLYGELGDLRPATQEEKLKVNRRIQSLKWTKGSKLIWSDFTNVREFKIKSYRWISYPNMMDHLT</sequence>
<dbReference type="SUPFAM" id="SSF50475">
    <property type="entry name" value="FMN-binding split barrel"/>
    <property type="match status" value="1"/>
</dbReference>
<reference evidence="2 3" key="1">
    <citation type="journal article" date="2020" name="Front. Cell. Infect. Microbiol.">
        <title>Characterization of Three Porcine Acinetobacter towneri Strains Co-Harboring tet(X3) and bla OXA-58.</title>
        <authorList>
            <person name="Ma J."/>
            <person name="Wang J."/>
            <person name="Feng J."/>
            <person name="Liu Y."/>
            <person name="Yang B."/>
            <person name="Li R."/>
            <person name="Bai L."/>
            <person name="He T."/>
            <person name="Wang X."/>
            <person name="Yang Z."/>
        </authorList>
    </citation>
    <scope>NUCLEOTIDE SEQUENCE [LARGE SCALE GENOMIC DNA]</scope>
    <source>
        <strain evidence="2 3">GX5</strain>
    </source>
</reference>
<dbReference type="Pfam" id="PF01243">
    <property type="entry name" value="PNPOx_N"/>
    <property type="match status" value="1"/>
</dbReference>
<organism evidence="2 3">
    <name type="scientific">Acinetobacter towneri</name>
    <dbReference type="NCBI Taxonomy" id="202956"/>
    <lineage>
        <taxon>Bacteria</taxon>
        <taxon>Pseudomonadati</taxon>
        <taxon>Pseudomonadota</taxon>
        <taxon>Gammaproteobacteria</taxon>
        <taxon>Moraxellales</taxon>
        <taxon>Moraxellaceae</taxon>
        <taxon>Acinetobacter</taxon>
    </lineage>
</organism>
<dbReference type="GeneID" id="64222469"/>
<dbReference type="Proteomes" id="UP000663954">
    <property type="component" value="Chromosome"/>
</dbReference>
<protein>
    <submittedName>
        <fullName evidence="2">Pyridoxamine 5'-phosphate oxidase family protein</fullName>
    </submittedName>
</protein>
<dbReference type="Gene3D" id="2.30.110.10">
    <property type="entry name" value="Electron Transport, Fmn-binding Protein, Chain A"/>
    <property type="match status" value="1"/>
</dbReference>
<evidence type="ECO:0000259" key="1">
    <source>
        <dbReference type="Pfam" id="PF01243"/>
    </source>
</evidence>
<dbReference type="RefSeq" id="WP_180051975.1">
    <property type="nucleotide sequence ID" value="NZ_CP071766.1"/>
</dbReference>
<gene>
    <name evidence="2" type="ORF">J4G45_11210</name>
</gene>